<dbReference type="EMBL" id="CAKKTJ010000331">
    <property type="protein sequence ID" value="CAH0481995.1"/>
    <property type="molecule type" value="Genomic_DNA"/>
</dbReference>
<proteinExistence type="predicted"/>
<reference evidence="1" key="1">
    <citation type="submission" date="2021-11" db="EMBL/GenBank/DDBJ databases">
        <authorList>
            <person name="Islam A."/>
            <person name="Islam S."/>
            <person name="Flora M.S."/>
            <person name="Rahman M."/>
            <person name="Ziaur R.M."/>
            <person name="Epstein J.H."/>
            <person name="Hassan M."/>
            <person name="Klassen M."/>
            <person name="Woodard K."/>
            <person name="Webb A."/>
            <person name="Webby R.J."/>
            <person name="El Zowalaty M.E."/>
        </authorList>
    </citation>
    <scope>NUCLEOTIDE SEQUENCE</scope>
    <source>
        <strain evidence="1">Pbs3</strain>
    </source>
</reference>
<dbReference type="AlphaFoldDB" id="A0AAU9LB71"/>
<protein>
    <recommendedName>
        <fullName evidence="3">RxLR effector protein</fullName>
    </recommendedName>
</protein>
<name>A0AAU9LB71_9STRA</name>
<comment type="caution">
    <text evidence="1">The sequence shown here is derived from an EMBL/GenBank/DDBJ whole genome shotgun (WGS) entry which is preliminary data.</text>
</comment>
<sequence length="176" mass="20566">MCWTVAHHYFDDALVEVLRTAAKLYDDKLMDWVAKGKSADDVFKTLNVMPSVYEPLTTPRLFQVACVVRCERHKLQIWADYAQWLNIPKPYEIMVNKLVKQINEVKLDEVQLASKLCAKADSDELASKLLEELFKMWTAKGRVSFNPNVIEDTTEFKMMLKRYQDYQKRAETANDH</sequence>
<accession>A0AAU9LB71</accession>
<gene>
    <name evidence="1" type="ORF">PBS003_LOCUS8594</name>
</gene>
<organism evidence="1 2">
    <name type="scientific">Peronospora belbahrii</name>
    <dbReference type="NCBI Taxonomy" id="622444"/>
    <lineage>
        <taxon>Eukaryota</taxon>
        <taxon>Sar</taxon>
        <taxon>Stramenopiles</taxon>
        <taxon>Oomycota</taxon>
        <taxon>Peronosporomycetes</taxon>
        <taxon>Peronosporales</taxon>
        <taxon>Peronosporaceae</taxon>
        <taxon>Peronospora</taxon>
    </lineage>
</organism>
<evidence type="ECO:0000313" key="1">
    <source>
        <dbReference type="EMBL" id="CAH0481995.1"/>
    </source>
</evidence>
<dbReference type="Proteomes" id="UP001160483">
    <property type="component" value="Unassembled WGS sequence"/>
</dbReference>
<evidence type="ECO:0000313" key="2">
    <source>
        <dbReference type="Proteomes" id="UP001160483"/>
    </source>
</evidence>
<evidence type="ECO:0008006" key="3">
    <source>
        <dbReference type="Google" id="ProtNLM"/>
    </source>
</evidence>